<sequence length="76" mass="8756">MQVKSGDYARASNTLNESLNLVDKQSNIEAKVSQISSFIQADNFVKAKNYNDAILSFQKVQTFWQNWWIFVISKAH</sequence>
<reference evidence="1 2" key="1">
    <citation type="journal article" date="2014" name="Antonie Van Leeuwenhoek">
        <title>Oenococcus alcoholitolerans sp. nov., a lactic acid bacteria isolated from cachaca and ethanol fermentation processes.</title>
        <authorList>
            <person name="Badotti F."/>
            <person name="Moreira A.P."/>
            <person name="Tonon L.A."/>
            <person name="de Lucena B.T."/>
            <person name="Gomes Fde C."/>
            <person name="Kruger R."/>
            <person name="Thompson C.C."/>
            <person name="de Morais M.A.Jr."/>
            <person name="Rosa C.A."/>
            <person name="Thompson F.L."/>
        </authorList>
    </citation>
    <scope>NUCLEOTIDE SEQUENCE [LARGE SCALE GENOMIC DNA]</scope>
    <source>
        <strain evidence="1 2">UFRJ-M7.2.18</strain>
    </source>
</reference>
<name>A0ABR4XND5_9LACO</name>
<organism evidence="1 2">
    <name type="scientific">Oenococcus alcoholitolerans</name>
    <dbReference type="NCBI Taxonomy" id="931074"/>
    <lineage>
        <taxon>Bacteria</taxon>
        <taxon>Bacillati</taxon>
        <taxon>Bacillota</taxon>
        <taxon>Bacilli</taxon>
        <taxon>Lactobacillales</taxon>
        <taxon>Lactobacillaceae</taxon>
        <taxon>Oenococcus</taxon>
    </lineage>
</organism>
<evidence type="ECO:0000313" key="1">
    <source>
        <dbReference type="EMBL" id="KGO18200.1"/>
    </source>
</evidence>
<evidence type="ECO:0000313" key="2">
    <source>
        <dbReference type="Proteomes" id="UP000030023"/>
    </source>
</evidence>
<keyword evidence="2" id="KW-1185">Reference proteome</keyword>
<comment type="caution">
    <text evidence="1">The sequence shown here is derived from an EMBL/GenBank/DDBJ whole genome shotgun (WGS) entry which is preliminary data.</text>
</comment>
<gene>
    <name evidence="1" type="ORF">Q757_10415</name>
</gene>
<protein>
    <submittedName>
        <fullName evidence="1">Uncharacterized protein</fullName>
    </submittedName>
</protein>
<proteinExistence type="predicted"/>
<dbReference type="EMBL" id="AXCV01000688">
    <property type="protein sequence ID" value="KGO18200.1"/>
    <property type="molecule type" value="Genomic_DNA"/>
</dbReference>
<dbReference type="Proteomes" id="UP000030023">
    <property type="component" value="Unassembled WGS sequence"/>
</dbReference>
<accession>A0ABR4XND5</accession>
<feature type="non-terminal residue" evidence="1">
    <location>
        <position position="76"/>
    </location>
</feature>